<feature type="domain" description="FAD-binding FR-type" evidence="1">
    <location>
        <begin position="15"/>
        <end position="119"/>
    </location>
</feature>
<dbReference type="Gene3D" id="3.40.50.80">
    <property type="entry name" value="Nucleotide-binding domain of ferredoxin-NADP reductase (FNR) module"/>
    <property type="match status" value="1"/>
</dbReference>
<sequence length="243" mass="26387">MQHGWQGAVIKALRGRDFTLEVLSAQDVGGRYRRVRVRDGGLLAACPPHPTMWVRLWFSDGGRPHQRAFTVVDPDPAAGSFDLEFALHDGVAAAWSLAARPGDRLDATVYGTRFDPLPDPVRRLHLVGDPASLPAVNSVLDAHPGTPATVVLEQGHPGDRALPVRSREGHDVTWVPRGDGAAAGTALLEHVRSGWAVGADARADWFWLGCEAASTRALSRHLRRDLGVPKERVSALGYWRDEA</sequence>
<evidence type="ECO:0000313" key="3">
    <source>
        <dbReference type="Proteomes" id="UP000555552"/>
    </source>
</evidence>
<protein>
    <submittedName>
        <fullName evidence="2">Siderophore-interacting protein</fullName>
    </submittedName>
</protein>
<evidence type="ECO:0000259" key="1">
    <source>
        <dbReference type="PROSITE" id="PS51384"/>
    </source>
</evidence>
<dbReference type="InterPro" id="IPR017927">
    <property type="entry name" value="FAD-bd_FR_type"/>
</dbReference>
<dbReference type="InterPro" id="IPR017938">
    <property type="entry name" value="Riboflavin_synthase-like_b-brl"/>
</dbReference>
<dbReference type="InterPro" id="IPR039374">
    <property type="entry name" value="SIP_fam"/>
</dbReference>
<gene>
    <name evidence="2" type="ORF">HLB09_04300</name>
</gene>
<keyword evidence="3" id="KW-1185">Reference proteome</keyword>
<dbReference type="PANTHER" id="PTHR30157">
    <property type="entry name" value="FERRIC REDUCTASE, NADPH-DEPENDENT"/>
    <property type="match status" value="1"/>
</dbReference>
<dbReference type="AlphaFoldDB" id="A0A849BXR8"/>
<dbReference type="CDD" id="cd06193">
    <property type="entry name" value="siderophore_interacting"/>
    <property type="match status" value="1"/>
</dbReference>
<dbReference type="Pfam" id="PF08021">
    <property type="entry name" value="FAD_binding_9"/>
    <property type="match status" value="1"/>
</dbReference>
<comment type="caution">
    <text evidence="2">The sequence shown here is derived from an EMBL/GenBank/DDBJ whole genome shotgun (WGS) entry which is preliminary data.</text>
</comment>
<name>A0A849BXR8_9ACTN</name>
<dbReference type="Pfam" id="PF04954">
    <property type="entry name" value="SIP"/>
    <property type="match status" value="1"/>
</dbReference>
<dbReference type="InterPro" id="IPR013113">
    <property type="entry name" value="SIP_FAD-bd"/>
</dbReference>
<reference evidence="2 3" key="1">
    <citation type="submission" date="2020-05" db="EMBL/GenBank/DDBJ databases">
        <title>MicrobeNet Type strains.</title>
        <authorList>
            <person name="Nicholson A.C."/>
        </authorList>
    </citation>
    <scope>NUCLEOTIDE SEQUENCE [LARGE SCALE GENOMIC DNA]</scope>
    <source>
        <strain evidence="2 3">JCM 14547</strain>
    </source>
</reference>
<accession>A0A849BXR8</accession>
<dbReference type="GO" id="GO:0016491">
    <property type="term" value="F:oxidoreductase activity"/>
    <property type="evidence" value="ECO:0007669"/>
    <property type="project" value="InterPro"/>
</dbReference>
<dbReference type="EMBL" id="JABEMA010000033">
    <property type="protein sequence ID" value="NNH22318.1"/>
    <property type="molecule type" value="Genomic_DNA"/>
</dbReference>
<dbReference type="PANTHER" id="PTHR30157:SF0">
    <property type="entry name" value="NADPH-DEPENDENT FERRIC-CHELATE REDUCTASE"/>
    <property type="match status" value="1"/>
</dbReference>
<dbReference type="InterPro" id="IPR007037">
    <property type="entry name" value="SIP_rossman_dom"/>
</dbReference>
<proteinExistence type="predicted"/>
<evidence type="ECO:0000313" key="2">
    <source>
        <dbReference type="EMBL" id="NNH22318.1"/>
    </source>
</evidence>
<dbReference type="PROSITE" id="PS51384">
    <property type="entry name" value="FAD_FR"/>
    <property type="match status" value="1"/>
</dbReference>
<dbReference type="RefSeq" id="WP_171202168.1">
    <property type="nucleotide sequence ID" value="NZ_BAAANP010000039.1"/>
</dbReference>
<dbReference type="InterPro" id="IPR039261">
    <property type="entry name" value="FNR_nucleotide-bd"/>
</dbReference>
<dbReference type="SUPFAM" id="SSF63380">
    <property type="entry name" value="Riboflavin synthase domain-like"/>
    <property type="match status" value="1"/>
</dbReference>
<dbReference type="Proteomes" id="UP000555552">
    <property type="component" value="Unassembled WGS sequence"/>
</dbReference>
<dbReference type="Gene3D" id="2.40.30.10">
    <property type="entry name" value="Translation factors"/>
    <property type="match status" value="1"/>
</dbReference>
<organism evidence="2 3">
    <name type="scientific">Pseudokineococcus marinus</name>
    <dbReference type="NCBI Taxonomy" id="351215"/>
    <lineage>
        <taxon>Bacteria</taxon>
        <taxon>Bacillati</taxon>
        <taxon>Actinomycetota</taxon>
        <taxon>Actinomycetes</taxon>
        <taxon>Kineosporiales</taxon>
        <taxon>Kineosporiaceae</taxon>
        <taxon>Pseudokineococcus</taxon>
    </lineage>
</organism>